<proteinExistence type="predicted"/>
<comment type="caution">
    <text evidence="1">The sequence shown here is derived from an EMBL/GenBank/DDBJ whole genome shotgun (WGS) entry which is preliminary data.</text>
</comment>
<keyword evidence="2" id="KW-1185">Reference proteome</keyword>
<protein>
    <submittedName>
        <fullName evidence="1">Uncharacterized protein</fullName>
    </submittedName>
</protein>
<sequence>MFFFFVKLKKKKIGWGAAFVRADSRREGGEFRPSLRDYKLGGFIFMAYSLASELHCRCVWQAKH</sequence>
<name>A0AAD5PPN5_9CRUS</name>
<evidence type="ECO:0000313" key="1">
    <source>
        <dbReference type="EMBL" id="KAI9554507.1"/>
    </source>
</evidence>
<accession>A0AAD5PPN5</accession>
<reference evidence="1 2" key="1">
    <citation type="submission" date="2022-05" db="EMBL/GenBank/DDBJ databases">
        <title>A multi-omics perspective on studying reproductive biology in Daphnia sinensis.</title>
        <authorList>
            <person name="Jia J."/>
        </authorList>
    </citation>
    <scope>NUCLEOTIDE SEQUENCE [LARGE SCALE GENOMIC DNA]</scope>
    <source>
        <strain evidence="1 2">WSL</strain>
    </source>
</reference>
<evidence type="ECO:0000313" key="2">
    <source>
        <dbReference type="Proteomes" id="UP000820818"/>
    </source>
</evidence>
<dbReference type="EMBL" id="WJBH02000008">
    <property type="protein sequence ID" value="KAI9554507.1"/>
    <property type="molecule type" value="Genomic_DNA"/>
</dbReference>
<gene>
    <name evidence="1" type="ORF">GHT06_019780</name>
</gene>
<dbReference type="AlphaFoldDB" id="A0AAD5PPN5"/>
<dbReference type="Proteomes" id="UP000820818">
    <property type="component" value="Linkage Group LG8"/>
</dbReference>
<organism evidence="1 2">
    <name type="scientific">Daphnia sinensis</name>
    <dbReference type="NCBI Taxonomy" id="1820382"/>
    <lineage>
        <taxon>Eukaryota</taxon>
        <taxon>Metazoa</taxon>
        <taxon>Ecdysozoa</taxon>
        <taxon>Arthropoda</taxon>
        <taxon>Crustacea</taxon>
        <taxon>Branchiopoda</taxon>
        <taxon>Diplostraca</taxon>
        <taxon>Cladocera</taxon>
        <taxon>Anomopoda</taxon>
        <taxon>Daphniidae</taxon>
        <taxon>Daphnia</taxon>
        <taxon>Daphnia similis group</taxon>
    </lineage>
</organism>